<proteinExistence type="predicted"/>
<dbReference type="EMBL" id="BK015199">
    <property type="protein sequence ID" value="DAD95700.1"/>
    <property type="molecule type" value="Genomic_DNA"/>
</dbReference>
<reference evidence="1" key="1">
    <citation type="journal article" date="2021" name="Proc. Natl. Acad. Sci. U.S.A.">
        <title>A Catalog of Tens of Thousands of Viruses from Human Metagenomes Reveals Hidden Associations with Chronic Diseases.</title>
        <authorList>
            <person name="Tisza M.J."/>
            <person name="Buck C.B."/>
        </authorList>
    </citation>
    <scope>NUCLEOTIDE SEQUENCE</scope>
    <source>
        <strain evidence="1">CtkOm7</strain>
    </source>
</reference>
<name>A0A8S5NMV4_9CAUD</name>
<organism evidence="1">
    <name type="scientific">Myoviridae sp. ctkOm7</name>
    <dbReference type="NCBI Taxonomy" id="2826690"/>
    <lineage>
        <taxon>Viruses</taxon>
        <taxon>Duplodnaviria</taxon>
        <taxon>Heunggongvirae</taxon>
        <taxon>Uroviricota</taxon>
        <taxon>Caudoviricetes</taxon>
    </lineage>
</organism>
<protein>
    <submittedName>
        <fullName evidence="1">Uncharacterized protein</fullName>
    </submittedName>
</protein>
<sequence>MRYADTAFYTTQPVQIRVSPPESLGIQAFA</sequence>
<accession>A0A8S5NMV4</accession>
<evidence type="ECO:0000313" key="1">
    <source>
        <dbReference type="EMBL" id="DAD95700.1"/>
    </source>
</evidence>